<dbReference type="Proteomes" id="UP000004699">
    <property type="component" value="Unassembled WGS sequence"/>
</dbReference>
<dbReference type="SUPFAM" id="SSF51182">
    <property type="entry name" value="RmlC-like cupins"/>
    <property type="match status" value="2"/>
</dbReference>
<dbReference type="AlphaFoldDB" id="B8KTN9"/>
<organism evidence="2 3">
    <name type="scientific">Luminiphilus syltensis NOR5-1B</name>
    <dbReference type="NCBI Taxonomy" id="565045"/>
    <lineage>
        <taxon>Bacteria</taxon>
        <taxon>Pseudomonadati</taxon>
        <taxon>Pseudomonadota</taxon>
        <taxon>Gammaproteobacteria</taxon>
        <taxon>Cellvibrionales</taxon>
        <taxon>Halieaceae</taxon>
        <taxon>Luminiphilus</taxon>
    </lineage>
</organism>
<dbReference type="RefSeq" id="WP_009020573.1">
    <property type="nucleotide sequence ID" value="NZ_DS999411.1"/>
</dbReference>
<sequence length="223" mass="25241">MSTELQLNTRLDKALRIDTAAMEWEASPASGVWRKRLYRAGPQESGRVTSVVRYDPGARFHSHPHPEGEEILVLEGVFSDERGDWTKGSFLLNPEGFEHAPFSEGGCELLVRLRQYPGESRLQCGITPEDYRWQGSPGDVQTMPLYHQEPYRDTQRLEHWPEGWRGSLVFADGAEVFVIEGAIAVDGTELRDRGWLRLPPGRYPATALNSAQLYIKEGGRLYL</sequence>
<name>B8KTN9_9GAMM</name>
<evidence type="ECO:0000313" key="3">
    <source>
        <dbReference type="Proteomes" id="UP000004699"/>
    </source>
</evidence>
<evidence type="ECO:0000313" key="2">
    <source>
        <dbReference type="EMBL" id="EED35827.1"/>
    </source>
</evidence>
<reference evidence="3" key="1">
    <citation type="journal article" date="2013" name="BMC Microbiol.">
        <title>Taxonomy and evolution of bacteriochlorophyll a-containing members of the OM60/NOR5 clade of marine gammaproteobacteria: description of Luminiphilus syltensis gen. nov., sp. nov., reclassification of Haliea rubra as Pseudohaliea rubra gen. nov., comb. nov., and emendation of Chromatocurvus halotolerans.</title>
        <authorList>
            <person name="Spring S."/>
            <person name="Riedel T."/>
            <person name="Sproer C."/>
            <person name="Yan S."/>
            <person name="Harder J."/>
            <person name="Fuchs B.M."/>
        </authorList>
    </citation>
    <scope>NUCLEOTIDE SEQUENCE [LARGE SCALE GENOMIC DNA]</scope>
    <source>
        <strain evidence="3">NOR51-B</strain>
    </source>
</reference>
<dbReference type="CDD" id="cd20303">
    <property type="entry name" value="cupin_ChrR_1"/>
    <property type="match status" value="1"/>
</dbReference>
<dbReference type="Gene3D" id="2.60.120.10">
    <property type="entry name" value="Jelly Rolls"/>
    <property type="match status" value="1"/>
</dbReference>
<evidence type="ECO:0000259" key="1">
    <source>
        <dbReference type="Pfam" id="PF12973"/>
    </source>
</evidence>
<keyword evidence="3" id="KW-1185">Reference proteome</keyword>
<dbReference type="STRING" id="565045.NOR51B_1774"/>
<dbReference type="Pfam" id="PF12973">
    <property type="entry name" value="Cupin_7"/>
    <property type="match status" value="1"/>
</dbReference>
<proteinExistence type="predicted"/>
<feature type="domain" description="ChrR-like cupin" evidence="1">
    <location>
        <begin position="15"/>
        <end position="116"/>
    </location>
</feature>
<dbReference type="InterPro" id="IPR014710">
    <property type="entry name" value="RmlC-like_jellyroll"/>
</dbReference>
<dbReference type="EMBL" id="DS999411">
    <property type="protein sequence ID" value="EED35827.1"/>
    <property type="molecule type" value="Genomic_DNA"/>
</dbReference>
<gene>
    <name evidence="2" type="ORF">NOR51B_1774</name>
</gene>
<dbReference type="InterPro" id="IPR025979">
    <property type="entry name" value="ChrR-like_cupin_dom"/>
</dbReference>
<dbReference type="InterPro" id="IPR011051">
    <property type="entry name" value="RmlC_Cupin_sf"/>
</dbReference>
<dbReference type="eggNOG" id="COG1917">
    <property type="taxonomic scope" value="Bacteria"/>
</dbReference>
<dbReference type="HOGENOM" id="CLU_111523_0_0_6"/>
<dbReference type="OrthoDB" id="9801227at2"/>
<accession>B8KTN9</accession>
<protein>
    <submittedName>
        <fullName evidence="2">Anti-ECFsigma factor, ChrR</fullName>
    </submittedName>
</protein>